<proteinExistence type="predicted"/>
<gene>
    <name evidence="1" type="ORF">IWW38_005957</name>
</gene>
<evidence type="ECO:0000313" key="2">
    <source>
        <dbReference type="Proteomes" id="UP001139981"/>
    </source>
</evidence>
<name>A0ACC1LV24_9FUNG</name>
<dbReference type="EMBL" id="JANBVB010003118">
    <property type="protein sequence ID" value="KAJ2880395.1"/>
    <property type="molecule type" value="Genomic_DNA"/>
</dbReference>
<accession>A0ACC1LV24</accession>
<organism evidence="1 2">
    <name type="scientific">Coemansia aciculifera</name>
    <dbReference type="NCBI Taxonomy" id="417176"/>
    <lineage>
        <taxon>Eukaryota</taxon>
        <taxon>Fungi</taxon>
        <taxon>Fungi incertae sedis</taxon>
        <taxon>Zoopagomycota</taxon>
        <taxon>Kickxellomycotina</taxon>
        <taxon>Kickxellomycetes</taxon>
        <taxon>Kickxellales</taxon>
        <taxon>Kickxellaceae</taxon>
        <taxon>Coemansia</taxon>
    </lineage>
</organism>
<evidence type="ECO:0000313" key="1">
    <source>
        <dbReference type="EMBL" id="KAJ2880395.1"/>
    </source>
</evidence>
<sequence length="199" mass="20782">MSFFQSIGGREQDLHGNGLSLDATSSNDGLGELDGRILGNGSLSPKFAASSQPRPTSASDSQVGALDTPAEEPLIPSSLFSTNTTALTQVVRPSISPNVSDKDCSVATVPSAPSEANVDSDPSATLASFLFNTSSTPSFFQPDLTQYGSDFANQFQVPTVASGTEKYRPNSTNVVSVAASTHAGQRDLTIEQLQQYSSL</sequence>
<keyword evidence="2" id="KW-1185">Reference proteome</keyword>
<protein>
    <submittedName>
        <fullName evidence="1">Uncharacterized protein</fullName>
    </submittedName>
</protein>
<reference evidence="1" key="1">
    <citation type="submission" date="2022-07" db="EMBL/GenBank/DDBJ databases">
        <title>Phylogenomic reconstructions and comparative analyses of Kickxellomycotina fungi.</title>
        <authorList>
            <person name="Reynolds N.K."/>
            <person name="Stajich J.E."/>
            <person name="Barry K."/>
            <person name="Grigoriev I.V."/>
            <person name="Crous P."/>
            <person name="Smith M.E."/>
        </authorList>
    </citation>
    <scope>NUCLEOTIDE SEQUENCE</scope>
    <source>
        <strain evidence="1">CBS 190363</strain>
    </source>
</reference>
<dbReference type="Proteomes" id="UP001139981">
    <property type="component" value="Unassembled WGS sequence"/>
</dbReference>
<comment type="caution">
    <text evidence="1">The sequence shown here is derived from an EMBL/GenBank/DDBJ whole genome shotgun (WGS) entry which is preliminary data.</text>
</comment>